<feature type="compositionally biased region" description="Pro residues" evidence="2">
    <location>
        <begin position="1"/>
        <end position="21"/>
    </location>
</feature>
<feature type="compositionally biased region" description="Low complexity" evidence="2">
    <location>
        <begin position="22"/>
        <end position="32"/>
    </location>
</feature>
<keyword evidence="4" id="KW-1185">Reference proteome</keyword>
<evidence type="ECO:0000256" key="2">
    <source>
        <dbReference type="SAM" id="MobiDB-lite"/>
    </source>
</evidence>
<evidence type="ECO:0000256" key="1">
    <source>
        <dbReference type="SAM" id="Coils"/>
    </source>
</evidence>
<reference evidence="3" key="1">
    <citation type="submission" date="2013-10" db="EMBL/GenBank/DDBJ databases">
        <title>Genomic analysis of the causative agents of coccidiosis in chickens.</title>
        <authorList>
            <person name="Reid A.J."/>
            <person name="Blake D."/>
            <person name="Billington K."/>
            <person name="Browne H."/>
            <person name="Dunn M."/>
            <person name="Hung S."/>
            <person name="Kawahara F."/>
            <person name="Miranda-Saavedra D."/>
            <person name="Mourier T."/>
            <person name="Nagra H."/>
            <person name="Otto T.D."/>
            <person name="Rawlings N."/>
            <person name="Sanchez A."/>
            <person name="Sanders M."/>
            <person name="Subramaniam C."/>
            <person name="Tay Y."/>
            <person name="Dear P."/>
            <person name="Doerig C."/>
            <person name="Gruber A."/>
            <person name="Parkinson J."/>
            <person name="Shirley M."/>
            <person name="Wan K.L."/>
            <person name="Berriman M."/>
            <person name="Tomley F."/>
            <person name="Pain A."/>
        </authorList>
    </citation>
    <scope>NUCLEOTIDE SEQUENCE [LARGE SCALE GENOMIC DNA]</scope>
    <source>
        <strain evidence="3">Houghton</strain>
    </source>
</reference>
<reference evidence="3" key="2">
    <citation type="submission" date="2013-10" db="EMBL/GenBank/DDBJ databases">
        <authorList>
            <person name="Aslett M."/>
        </authorList>
    </citation>
    <scope>NUCLEOTIDE SEQUENCE [LARGE SCALE GENOMIC DNA]</scope>
    <source>
        <strain evidence="3">Houghton</strain>
    </source>
</reference>
<sequence>MPCPPPYPGGPQGGPPSPAGGPPSEAGGPPECSRADELKQLVRRTQQEVWQQQQQQQETLNALNGHLSEAKCLLQRLDAVQQQLQQRAWLTGFQLRGPPLGGPERPPAPWAPFGSLAAAAAAAGAAAAAAAAAPGAAAAGAGDVLRLRVQQEDEVAAIKMCYRDLEEQLEDMQQSLHAIARAKEEAAKIHVNKTEATAETSSSSSSSTAKQHWGLQQRGTRISANTASSACCCHCCCCWR</sequence>
<evidence type="ECO:0000313" key="4">
    <source>
        <dbReference type="Proteomes" id="UP000030747"/>
    </source>
</evidence>
<keyword evidence="1" id="KW-0175">Coiled coil</keyword>
<evidence type="ECO:0000313" key="3">
    <source>
        <dbReference type="EMBL" id="CDJ40020.1"/>
    </source>
</evidence>
<dbReference type="VEuPathDB" id="ToxoDB:ETH_00035575"/>
<dbReference type="Proteomes" id="UP000030747">
    <property type="component" value="Unassembled WGS sequence"/>
</dbReference>
<dbReference type="AlphaFoldDB" id="U6KWZ7"/>
<proteinExistence type="predicted"/>
<gene>
    <name evidence="3" type="ORF">ETH_00035575</name>
</gene>
<dbReference type="GeneID" id="25256156"/>
<feature type="region of interest" description="Disordered" evidence="2">
    <location>
        <begin position="1"/>
        <end position="33"/>
    </location>
</feature>
<organism evidence="3 4">
    <name type="scientific">Eimeria tenella</name>
    <name type="common">Coccidian parasite</name>
    <dbReference type="NCBI Taxonomy" id="5802"/>
    <lineage>
        <taxon>Eukaryota</taxon>
        <taxon>Sar</taxon>
        <taxon>Alveolata</taxon>
        <taxon>Apicomplexa</taxon>
        <taxon>Conoidasida</taxon>
        <taxon>Coccidia</taxon>
        <taxon>Eucoccidiorida</taxon>
        <taxon>Eimeriorina</taxon>
        <taxon>Eimeriidae</taxon>
        <taxon>Eimeria</taxon>
    </lineage>
</organism>
<feature type="coiled-coil region" evidence="1">
    <location>
        <begin position="35"/>
        <end position="87"/>
    </location>
</feature>
<dbReference type="RefSeq" id="XP_013230773.1">
    <property type="nucleotide sequence ID" value="XM_013375319.1"/>
</dbReference>
<accession>U6KWZ7</accession>
<name>U6KWZ7_EIMTE</name>
<dbReference type="EMBL" id="HG674861">
    <property type="protein sequence ID" value="CDJ40020.1"/>
    <property type="molecule type" value="Genomic_DNA"/>
</dbReference>
<dbReference type="OrthoDB" id="348757at2759"/>
<feature type="compositionally biased region" description="Low complexity" evidence="2">
    <location>
        <begin position="194"/>
        <end position="209"/>
    </location>
</feature>
<dbReference type="VEuPathDB" id="ToxoDB:ETH2_1000600"/>
<feature type="region of interest" description="Disordered" evidence="2">
    <location>
        <begin position="193"/>
        <end position="212"/>
    </location>
</feature>
<protein>
    <submittedName>
        <fullName evidence="3">Uncharacterized protein</fullName>
    </submittedName>
</protein>